<reference evidence="2" key="1">
    <citation type="journal article" date="2014" name="Science">
        <title>Ancient hybridizations among the ancestral genomes of bread wheat.</title>
        <authorList>
            <consortium name="International Wheat Genome Sequencing Consortium,"/>
            <person name="Marcussen T."/>
            <person name="Sandve S.R."/>
            <person name="Heier L."/>
            <person name="Spannagl M."/>
            <person name="Pfeifer M."/>
            <person name="Jakobsen K.S."/>
            <person name="Wulff B.B."/>
            <person name="Steuernagel B."/>
            <person name="Mayer K.F."/>
            <person name="Olsen O.A."/>
        </authorList>
    </citation>
    <scope>NUCLEOTIDE SEQUENCE [LARGE SCALE GENOMIC DNA]</scope>
    <source>
        <strain evidence="2">cv. AL8/78</strain>
    </source>
</reference>
<proteinExistence type="predicted"/>
<reference evidence="2" key="2">
    <citation type="journal article" date="2017" name="Nat. Plants">
        <title>The Aegilops tauschii genome reveals multiple impacts of transposons.</title>
        <authorList>
            <person name="Zhao G."/>
            <person name="Zou C."/>
            <person name="Li K."/>
            <person name="Wang K."/>
            <person name="Li T."/>
            <person name="Gao L."/>
            <person name="Zhang X."/>
            <person name="Wang H."/>
            <person name="Yang Z."/>
            <person name="Liu X."/>
            <person name="Jiang W."/>
            <person name="Mao L."/>
            <person name="Kong X."/>
            <person name="Jiao Y."/>
            <person name="Jia J."/>
        </authorList>
    </citation>
    <scope>NUCLEOTIDE SEQUENCE [LARGE SCALE GENOMIC DNA]</scope>
    <source>
        <strain evidence="2">cv. AL8/78</strain>
    </source>
</reference>
<accession>A0A452XGS3</accession>
<name>A0A452XGS3_AEGTS</name>
<dbReference type="Proteomes" id="UP000015105">
    <property type="component" value="Unassembled WGS sequence"/>
</dbReference>
<evidence type="ECO:0000313" key="1">
    <source>
        <dbReference type="EnsemblPlants" id="AET0Gv20153000.4"/>
    </source>
</evidence>
<organism evidence="1 2">
    <name type="scientific">Aegilops tauschii subsp. strangulata</name>
    <name type="common">Goatgrass</name>
    <dbReference type="NCBI Taxonomy" id="200361"/>
    <lineage>
        <taxon>Eukaryota</taxon>
        <taxon>Viridiplantae</taxon>
        <taxon>Streptophyta</taxon>
        <taxon>Embryophyta</taxon>
        <taxon>Tracheophyta</taxon>
        <taxon>Spermatophyta</taxon>
        <taxon>Magnoliopsida</taxon>
        <taxon>Liliopsida</taxon>
        <taxon>Poales</taxon>
        <taxon>Poaceae</taxon>
        <taxon>BOP clade</taxon>
        <taxon>Pooideae</taxon>
        <taxon>Triticodae</taxon>
        <taxon>Triticeae</taxon>
        <taxon>Triticinae</taxon>
        <taxon>Aegilops</taxon>
    </lineage>
</organism>
<reference evidence="1" key="3">
    <citation type="submission" date="2019-03" db="UniProtKB">
        <authorList>
            <consortium name="EnsemblPlants"/>
        </authorList>
    </citation>
    <scope>IDENTIFICATION</scope>
</reference>
<dbReference type="EnsemblPlants" id="AET0Gv20153000.4">
    <property type="protein sequence ID" value="AET0Gv20153000.4"/>
    <property type="gene ID" value="AET0Gv20153000"/>
</dbReference>
<dbReference type="Gramene" id="AET0Gv20153000.4">
    <property type="protein sequence ID" value="AET0Gv20153000.4"/>
    <property type="gene ID" value="AET0Gv20153000"/>
</dbReference>
<sequence>ECRLTRKNPNCRVRYLPHPRPVDNCLAKITRVSSSH</sequence>
<dbReference type="AlphaFoldDB" id="A0A452XGS3"/>
<protein>
    <submittedName>
        <fullName evidence="1">Uncharacterized protein</fullName>
    </submittedName>
</protein>
<keyword evidence="2" id="KW-1185">Reference proteome</keyword>
<evidence type="ECO:0000313" key="2">
    <source>
        <dbReference type="Proteomes" id="UP000015105"/>
    </source>
</evidence>